<reference evidence="1 2" key="1">
    <citation type="submission" date="2022-11" db="EMBL/GenBank/DDBJ databases">
        <title>Genome sequencing of Acetobacter type strain.</title>
        <authorList>
            <person name="Heo J."/>
            <person name="Lee D."/>
            <person name="Han B.-H."/>
            <person name="Hong S.-B."/>
            <person name="Kwon S.-W."/>
        </authorList>
    </citation>
    <scope>NUCLEOTIDE SEQUENCE [LARGE SCALE GENOMIC DNA]</scope>
    <source>
        <strain evidence="1 2">KACC 21253</strain>
    </source>
</reference>
<dbReference type="EMBL" id="JAPIUZ010000001">
    <property type="protein sequence ID" value="MCX2562494.1"/>
    <property type="molecule type" value="Genomic_DNA"/>
</dbReference>
<organism evidence="1 2">
    <name type="scientific">Acetobacter thailandicus</name>
    <dbReference type="NCBI Taxonomy" id="1502842"/>
    <lineage>
        <taxon>Bacteria</taxon>
        <taxon>Pseudomonadati</taxon>
        <taxon>Pseudomonadota</taxon>
        <taxon>Alphaproteobacteria</taxon>
        <taxon>Acetobacterales</taxon>
        <taxon>Acetobacteraceae</taxon>
        <taxon>Acetobacter</taxon>
    </lineage>
</organism>
<accession>A0ABT3QB34</accession>
<keyword evidence="2" id="KW-1185">Reference proteome</keyword>
<evidence type="ECO:0000313" key="1">
    <source>
        <dbReference type="EMBL" id="MCX2562494.1"/>
    </source>
</evidence>
<protein>
    <submittedName>
        <fullName evidence="1">Squalene/phytoene synthase family protein</fullName>
    </submittedName>
</protein>
<comment type="caution">
    <text evidence="1">The sequence shown here is derived from an EMBL/GenBank/DDBJ whole genome shotgun (WGS) entry which is preliminary data.</text>
</comment>
<dbReference type="SUPFAM" id="SSF48576">
    <property type="entry name" value="Terpenoid synthases"/>
    <property type="match status" value="1"/>
</dbReference>
<dbReference type="InterPro" id="IPR008949">
    <property type="entry name" value="Isoprenoid_synthase_dom_sf"/>
</dbReference>
<dbReference type="RefSeq" id="WP_173559348.1">
    <property type="nucleotide sequence ID" value="NZ_JAPIUZ010000001.1"/>
</dbReference>
<dbReference type="InterPro" id="IPR002060">
    <property type="entry name" value="Squ/phyt_synthse"/>
</dbReference>
<dbReference type="Pfam" id="PF00494">
    <property type="entry name" value="SQS_PSY"/>
    <property type="match status" value="1"/>
</dbReference>
<evidence type="ECO:0000313" key="2">
    <source>
        <dbReference type="Proteomes" id="UP001301152"/>
    </source>
</evidence>
<dbReference type="Gene3D" id="1.10.600.10">
    <property type="entry name" value="Farnesyl Diphosphate Synthase"/>
    <property type="match status" value="1"/>
</dbReference>
<sequence length="253" mass="27157">MQGVQTFEKYVFKADPDRALCASFLPEPARQNIFLLLAFHDEITRALVPGRSATIAGPMAAYIRLQWWRDVLEGTRPPEHELATLLLSALQAKKFRTETVTDLLEARESELSAEGDPSSWAAMMLKGSGGLQRAVGEALGITDAETLDGLAACGAAYGAGAMLRHWPVLQKAGGRYLFPGEADGLRQAGLVFLAEAEQKIARGSLAAKAALPAVLSRRDLQRDSTQAGRPRGLGDKCAVIAAGLKTRWSGNKT</sequence>
<proteinExistence type="predicted"/>
<name>A0ABT3QB34_9PROT</name>
<dbReference type="Proteomes" id="UP001301152">
    <property type="component" value="Unassembled WGS sequence"/>
</dbReference>
<gene>
    <name evidence="1" type="ORF">OQ497_00710</name>
</gene>